<dbReference type="EMBL" id="GL833036">
    <property type="protein sequence ID" value="EGD83270.1"/>
    <property type="molecule type" value="Genomic_DNA"/>
</dbReference>
<dbReference type="SMART" id="SM00109">
    <property type="entry name" value="C1"/>
    <property type="match status" value="1"/>
</dbReference>
<evidence type="ECO:0000256" key="2">
    <source>
        <dbReference type="ARBA" id="ARBA00022833"/>
    </source>
</evidence>
<dbReference type="InterPro" id="IPR002219">
    <property type="entry name" value="PKC_DAG/PE"/>
</dbReference>
<evidence type="ECO:0000259" key="4">
    <source>
        <dbReference type="PROSITE" id="PS50081"/>
    </source>
</evidence>
<dbReference type="GeneID" id="16068060"/>
<dbReference type="PROSITE" id="PS50081">
    <property type="entry name" value="ZF_DAG_PE_2"/>
    <property type="match status" value="1"/>
</dbReference>
<feature type="compositionally biased region" description="Polar residues" evidence="3">
    <location>
        <begin position="32"/>
        <end position="47"/>
    </location>
</feature>
<dbReference type="PROSITE" id="PS00479">
    <property type="entry name" value="ZF_DAG_PE_1"/>
    <property type="match status" value="1"/>
</dbReference>
<dbReference type="SUPFAM" id="SSF57889">
    <property type="entry name" value="Cysteine-rich domain"/>
    <property type="match status" value="1"/>
</dbReference>
<dbReference type="KEGG" id="sre:PTSG_11442"/>
<proteinExistence type="predicted"/>
<dbReference type="InterPro" id="IPR046349">
    <property type="entry name" value="C1-like_sf"/>
</dbReference>
<keyword evidence="1" id="KW-0479">Metal-binding</keyword>
<feature type="region of interest" description="Disordered" evidence="3">
    <location>
        <begin position="1"/>
        <end position="62"/>
    </location>
</feature>
<feature type="compositionally biased region" description="Basic and acidic residues" evidence="3">
    <location>
        <begin position="1"/>
        <end position="10"/>
    </location>
</feature>
<accession>F2UTG3</accession>
<evidence type="ECO:0000256" key="1">
    <source>
        <dbReference type="ARBA" id="ARBA00022723"/>
    </source>
</evidence>
<dbReference type="GO" id="GO:0046872">
    <property type="term" value="F:metal ion binding"/>
    <property type="evidence" value="ECO:0007669"/>
    <property type="project" value="UniProtKB-KW"/>
</dbReference>
<dbReference type="AlphaFoldDB" id="F2UTG3"/>
<keyword evidence="2" id="KW-0862">Zinc</keyword>
<dbReference type="Proteomes" id="UP000007799">
    <property type="component" value="Unassembled WGS sequence"/>
</dbReference>
<name>F2UTG3_SALR5</name>
<gene>
    <name evidence="5" type="ORF">PTSG_11442</name>
</gene>
<dbReference type="Gene3D" id="3.30.60.20">
    <property type="match status" value="1"/>
</dbReference>
<protein>
    <recommendedName>
        <fullName evidence="4">Phorbol-ester/DAG-type domain-containing protein</fullName>
    </recommendedName>
</protein>
<dbReference type="InParanoid" id="F2UTG3"/>
<feature type="compositionally biased region" description="Basic and acidic residues" evidence="3">
    <location>
        <begin position="229"/>
        <end position="242"/>
    </location>
</feature>
<feature type="non-terminal residue" evidence="5">
    <location>
        <position position="251"/>
    </location>
</feature>
<evidence type="ECO:0000256" key="3">
    <source>
        <dbReference type="SAM" id="MobiDB-lite"/>
    </source>
</evidence>
<evidence type="ECO:0000313" key="5">
    <source>
        <dbReference type="EMBL" id="EGD83270.1"/>
    </source>
</evidence>
<sequence length="251" mass="27600">MPRRREDVPLRGKKSGSGEGGVPAIRSRGRAATTSVAATLAQASPSTLRKAERSSSMSKVKMTGTSTGPISGFICPACPNLINFESETLLLRHWEACHEQEVSSISVQDNTDTAWREHLFTDTCRAGKTCRFCGHRIWRDGLQCKTCRYACHIKCVTKAKPVSNCPGFYQSTNPIVKGIRKVVTGYENGSEVLTGPIEQCVQDSQELNAINAMMNAQPLHIRFANKKQPAGEDGKKFEKTRDSAAISEYFK</sequence>
<organism evidence="6">
    <name type="scientific">Salpingoeca rosetta (strain ATCC 50818 / BSB-021)</name>
    <dbReference type="NCBI Taxonomy" id="946362"/>
    <lineage>
        <taxon>Eukaryota</taxon>
        <taxon>Choanoflagellata</taxon>
        <taxon>Craspedida</taxon>
        <taxon>Salpingoecidae</taxon>
        <taxon>Salpingoeca</taxon>
    </lineage>
</organism>
<reference evidence="5" key="1">
    <citation type="submission" date="2009-08" db="EMBL/GenBank/DDBJ databases">
        <title>Annotation of Salpingoeca rosetta.</title>
        <authorList>
            <consortium name="The Broad Institute Genome Sequencing Platform"/>
            <person name="Russ C."/>
            <person name="Cuomo C."/>
            <person name="Burger G."/>
            <person name="Gray M.W."/>
            <person name="Holland P.W.H."/>
            <person name="King N."/>
            <person name="Lang F.B.F."/>
            <person name="Roger A.J."/>
            <person name="Ruiz-Trillo I."/>
            <person name="Young S.K."/>
            <person name="Zeng Q."/>
            <person name="Gargeya S."/>
            <person name="Alvarado L."/>
            <person name="Berlin A."/>
            <person name="Chapman S.B."/>
            <person name="Chen Z."/>
            <person name="Freedman E."/>
            <person name="Gellesch M."/>
            <person name="Goldberg J."/>
            <person name="Griggs A."/>
            <person name="Gujja S."/>
            <person name="Heilman E."/>
            <person name="Heiman D."/>
            <person name="Howarth C."/>
            <person name="Mehta T."/>
            <person name="Neiman D."/>
            <person name="Pearson M."/>
            <person name="Roberts A."/>
            <person name="Saif S."/>
            <person name="Shea T."/>
            <person name="Shenoy N."/>
            <person name="Sisk P."/>
            <person name="Stolte C."/>
            <person name="Sykes S."/>
            <person name="White J."/>
            <person name="Yandava C."/>
            <person name="Haas B."/>
            <person name="Nusbaum C."/>
            <person name="Birren B."/>
        </authorList>
    </citation>
    <scope>NUCLEOTIDE SEQUENCE [LARGE SCALE GENOMIC DNA]</scope>
    <source>
        <strain evidence="5">ATCC 50818</strain>
    </source>
</reference>
<feature type="region of interest" description="Disordered" evidence="3">
    <location>
        <begin position="228"/>
        <end position="251"/>
    </location>
</feature>
<feature type="domain" description="Phorbol-ester/DAG-type" evidence="4">
    <location>
        <begin position="117"/>
        <end position="165"/>
    </location>
</feature>
<keyword evidence="6" id="KW-1185">Reference proteome</keyword>
<evidence type="ECO:0000313" key="6">
    <source>
        <dbReference type="Proteomes" id="UP000007799"/>
    </source>
</evidence>
<dbReference type="RefSeq" id="XP_004987542.1">
    <property type="nucleotide sequence ID" value="XM_004987485.1"/>
</dbReference>